<sequence>MNKKQIAVYYEHPDWFRPLFAELERREIAFAKIDAARHFYNPNENCGEKYTLLFNRMSASAYLRGHGSAIFYTRGLLASLERQGVRVVNGYDAFQIEISKALQCALFNSLGVKYPNTRVINSAEQAIDAAKDLRFPVIIKPNIGGRGAGIVKFDSPTDLQTAVDENLIDLGIDQTALVQEFVPKKGEHINRVETLGGKYLYAIKIYPQGENFNLCPAEICQIEDAPQPSGISAVGEMCLTDAPTSGLRIESFEPPAEIIETVERIVAAAKIDVGGVEYMIDDRTGEPLFYDINALSNFVADATNLIGFDPHEKLVDFLEQEIEKCATDIGCRSSAVG</sequence>
<dbReference type="AlphaFoldDB" id="A0A6J4N381"/>
<keyword evidence="1" id="KW-0067">ATP-binding</keyword>
<evidence type="ECO:0000313" key="3">
    <source>
        <dbReference type="EMBL" id="CAA9376154.1"/>
    </source>
</evidence>
<evidence type="ECO:0000259" key="2">
    <source>
        <dbReference type="PROSITE" id="PS50975"/>
    </source>
</evidence>
<dbReference type="GO" id="GO:0046872">
    <property type="term" value="F:metal ion binding"/>
    <property type="evidence" value="ECO:0007669"/>
    <property type="project" value="InterPro"/>
</dbReference>
<dbReference type="GO" id="GO:0009432">
    <property type="term" value="P:SOS response"/>
    <property type="evidence" value="ECO:0007669"/>
    <property type="project" value="TreeGrafter"/>
</dbReference>
<dbReference type="GO" id="GO:0005737">
    <property type="term" value="C:cytoplasm"/>
    <property type="evidence" value="ECO:0007669"/>
    <property type="project" value="TreeGrafter"/>
</dbReference>
<dbReference type="EMBL" id="CADCUR010000002">
    <property type="protein sequence ID" value="CAA9376154.1"/>
    <property type="molecule type" value="Genomic_DNA"/>
</dbReference>
<evidence type="ECO:0000256" key="1">
    <source>
        <dbReference type="PROSITE-ProRule" id="PRU00409"/>
    </source>
</evidence>
<gene>
    <name evidence="3" type="ORF">AVDCRST_MAG74-160</name>
</gene>
<dbReference type="SUPFAM" id="SSF56059">
    <property type="entry name" value="Glutathione synthetase ATP-binding domain-like"/>
    <property type="match status" value="1"/>
</dbReference>
<dbReference type="InterPro" id="IPR011761">
    <property type="entry name" value="ATP-grasp"/>
</dbReference>
<reference evidence="3" key="1">
    <citation type="submission" date="2020-02" db="EMBL/GenBank/DDBJ databases">
        <authorList>
            <person name="Meier V. D."/>
        </authorList>
    </citation>
    <scope>NUCLEOTIDE SEQUENCE</scope>
    <source>
        <strain evidence="3">AVDCRST_MAG74</strain>
    </source>
</reference>
<keyword evidence="1" id="KW-0547">Nucleotide-binding</keyword>
<feature type="domain" description="ATP-grasp" evidence="2">
    <location>
        <begin position="104"/>
        <end position="319"/>
    </location>
</feature>
<dbReference type="PROSITE" id="PS50975">
    <property type="entry name" value="ATP_GRASP"/>
    <property type="match status" value="1"/>
</dbReference>
<accession>A0A6J4N381</accession>
<dbReference type="GO" id="GO:0005524">
    <property type="term" value="F:ATP binding"/>
    <property type="evidence" value="ECO:0007669"/>
    <property type="project" value="UniProtKB-UniRule"/>
</dbReference>
<name>A0A6J4N381_9BACT</name>
<dbReference type="Gene3D" id="3.30.470.20">
    <property type="entry name" value="ATP-grasp fold, B domain"/>
    <property type="match status" value="1"/>
</dbReference>
<dbReference type="InterPro" id="IPR013651">
    <property type="entry name" value="ATP-grasp_RimK-type"/>
</dbReference>
<dbReference type="GO" id="GO:0018169">
    <property type="term" value="F:ribosomal S6-glutamic acid ligase activity"/>
    <property type="evidence" value="ECO:0007669"/>
    <property type="project" value="TreeGrafter"/>
</dbReference>
<protein>
    <recommendedName>
        <fullName evidence="2">ATP-grasp domain-containing protein</fullName>
    </recommendedName>
</protein>
<dbReference type="InterPro" id="IPR013815">
    <property type="entry name" value="ATP_grasp_subdomain_1"/>
</dbReference>
<dbReference type="PANTHER" id="PTHR21621:SF0">
    <property type="entry name" value="BETA-CITRYLGLUTAMATE SYNTHASE B-RELATED"/>
    <property type="match status" value="1"/>
</dbReference>
<dbReference type="Pfam" id="PF08443">
    <property type="entry name" value="RimK"/>
    <property type="match status" value="1"/>
</dbReference>
<dbReference type="Gene3D" id="3.30.1490.20">
    <property type="entry name" value="ATP-grasp fold, A domain"/>
    <property type="match status" value="1"/>
</dbReference>
<organism evidence="3">
    <name type="scientific">uncultured Pyrinomonadaceae bacterium</name>
    <dbReference type="NCBI Taxonomy" id="2283094"/>
    <lineage>
        <taxon>Bacteria</taxon>
        <taxon>Pseudomonadati</taxon>
        <taxon>Acidobacteriota</taxon>
        <taxon>Blastocatellia</taxon>
        <taxon>Blastocatellales</taxon>
        <taxon>Pyrinomonadaceae</taxon>
        <taxon>environmental samples</taxon>
    </lineage>
</organism>
<proteinExistence type="predicted"/>
<dbReference type="PANTHER" id="PTHR21621">
    <property type="entry name" value="RIBOSOMAL PROTEIN S6 MODIFICATION PROTEIN"/>
    <property type="match status" value="1"/>
</dbReference>